<reference evidence="4" key="3">
    <citation type="submission" date="2015-06" db="UniProtKB">
        <authorList>
            <consortium name="EnsemblMetazoa"/>
        </authorList>
    </citation>
    <scope>IDENTIFICATION</scope>
</reference>
<dbReference type="KEGG" id="hro:HELRODRAFT_86265"/>
<evidence type="ECO:0000313" key="3">
    <source>
        <dbReference type="EMBL" id="ESN95915.1"/>
    </source>
</evidence>
<reference evidence="3 5" key="2">
    <citation type="journal article" date="2013" name="Nature">
        <title>Insights into bilaterian evolution from three spiralian genomes.</title>
        <authorList>
            <person name="Simakov O."/>
            <person name="Marletaz F."/>
            <person name="Cho S.J."/>
            <person name="Edsinger-Gonzales E."/>
            <person name="Havlak P."/>
            <person name="Hellsten U."/>
            <person name="Kuo D.H."/>
            <person name="Larsson T."/>
            <person name="Lv J."/>
            <person name="Arendt D."/>
            <person name="Savage R."/>
            <person name="Osoegawa K."/>
            <person name="de Jong P."/>
            <person name="Grimwood J."/>
            <person name="Chapman J.A."/>
            <person name="Shapiro H."/>
            <person name="Aerts A."/>
            <person name="Otillar R.P."/>
            <person name="Terry A.Y."/>
            <person name="Boore J.L."/>
            <person name="Grigoriev I.V."/>
            <person name="Lindberg D.R."/>
            <person name="Seaver E.C."/>
            <person name="Weisblat D.A."/>
            <person name="Putnam N.H."/>
            <person name="Rokhsar D.S."/>
        </authorList>
    </citation>
    <scope>NUCLEOTIDE SEQUENCE</scope>
</reference>
<reference evidence="5" key="1">
    <citation type="submission" date="2012-12" db="EMBL/GenBank/DDBJ databases">
        <authorList>
            <person name="Hellsten U."/>
            <person name="Grimwood J."/>
            <person name="Chapman J.A."/>
            <person name="Shapiro H."/>
            <person name="Aerts A."/>
            <person name="Otillar R.P."/>
            <person name="Terry A.Y."/>
            <person name="Boore J.L."/>
            <person name="Simakov O."/>
            <person name="Marletaz F."/>
            <person name="Cho S.-J."/>
            <person name="Edsinger-Gonzales E."/>
            <person name="Havlak P."/>
            <person name="Kuo D.-H."/>
            <person name="Larsson T."/>
            <person name="Lv J."/>
            <person name="Arendt D."/>
            <person name="Savage R."/>
            <person name="Osoegawa K."/>
            <person name="de Jong P."/>
            <person name="Lindberg D.R."/>
            <person name="Seaver E.C."/>
            <person name="Weisblat D.A."/>
            <person name="Putnam N.H."/>
            <person name="Grigoriev I.V."/>
            <person name="Rokhsar D.S."/>
        </authorList>
    </citation>
    <scope>NUCLEOTIDE SEQUENCE</scope>
</reference>
<dbReference type="GO" id="GO:0005615">
    <property type="term" value="C:extracellular space"/>
    <property type="evidence" value="ECO:0000318"/>
    <property type="project" value="GO_Central"/>
</dbReference>
<dbReference type="GO" id="GO:0004867">
    <property type="term" value="F:serine-type endopeptidase inhibitor activity"/>
    <property type="evidence" value="ECO:0007669"/>
    <property type="project" value="InterPro"/>
</dbReference>
<dbReference type="InterPro" id="IPR042178">
    <property type="entry name" value="Serpin_sf_1"/>
</dbReference>
<dbReference type="SUPFAM" id="SSF56574">
    <property type="entry name" value="Serpins"/>
    <property type="match status" value="1"/>
</dbReference>
<evidence type="ECO:0000313" key="5">
    <source>
        <dbReference type="Proteomes" id="UP000015101"/>
    </source>
</evidence>
<protein>
    <recommendedName>
        <fullName evidence="2">Serpin domain-containing protein</fullName>
    </recommendedName>
</protein>
<dbReference type="HOGENOM" id="CLU_023330_0_1_1"/>
<dbReference type="Gene3D" id="3.30.497.10">
    <property type="entry name" value="Antithrombin, subunit I, domain 2"/>
    <property type="match status" value="1"/>
</dbReference>
<feature type="domain" description="Serpin" evidence="2">
    <location>
        <begin position="12"/>
        <end position="377"/>
    </location>
</feature>
<proteinExistence type="inferred from homology"/>
<dbReference type="EnsemblMetazoa" id="HelroT86265">
    <property type="protein sequence ID" value="HelroP86265"/>
    <property type="gene ID" value="HelroG86265"/>
</dbReference>
<evidence type="ECO:0000256" key="1">
    <source>
        <dbReference type="RuleBase" id="RU000411"/>
    </source>
</evidence>
<dbReference type="PANTHER" id="PTHR11461">
    <property type="entry name" value="SERINE PROTEASE INHIBITOR, SERPIN"/>
    <property type="match status" value="1"/>
</dbReference>
<gene>
    <name evidence="4" type="primary">20216592</name>
    <name evidence="3" type="ORF">HELRODRAFT_86265</name>
</gene>
<dbReference type="PANTHER" id="PTHR11461:SF372">
    <property type="entry name" value="ACCESSORY GLAND PROTEIN ACP76A-RELATED"/>
    <property type="match status" value="1"/>
</dbReference>
<dbReference type="CDD" id="cd00172">
    <property type="entry name" value="serpin"/>
    <property type="match status" value="1"/>
</dbReference>
<dbReference type="SMART" id="SM00093">
    <property type="entry name" value="SERPIN"/>
    <property type="match status" value="1"/>
</dbReference>
<evidence type="ECO:0000313" key="4">
    <source>
        <dbReference type="EnsemblMetazoa" id="HelroP86265"/>
    </source>
</evidence>
<dbReference type="EMBL" id="KB097496">
    <property type="protein sequence ID" value="ESN95915.1"/>
    <property type="molecule type" value="Genomic_DNA"/>
</dbReference>
<dbReference type="AlphaFoldDB" id="T1G695"/>
<name>T1G695_HELRO</name>
<dbReference type="InterPro" id="IPR023795">
    <property type="entry name" value="Serpin_CS"/>
</dbReference>
<organism evidence="4 5">
    <name type="scientific">Helobdella robusta</name>
    <name type="common">Californian leech</name>
    <dbReference type="NCBI Taxonomy" id="6412"/>
    <lineage>
        <taxon>Eukaryota</taxon>
        <taxon>Metazoa</taxon>
        <taxon>Spiralia</taxon>
        <taxon>Lophotrochozoa</taxon>
        <taxon>Annelida</taxon>
        <taxon>Clitellata</taxon>
        <taxon>Hirudinea</taxon>
        <taxon>Rhynchobdellida</taxon>
        <taxon>Glossiphoniidae</taxon>
        <taxon>Helobdella</taxon>
    </lineage>
</organism>
<dbReference type="InterPro" id="IPR023796">
    <property type="entry name" value="Serpin_dom"/>
</dbReference>
<dbReference type="OrthoDB" id="671595at2759"/>
<dbReference type="eggNOG" id="KOG2392">
    <property type="taxonomic scope" value="Eukaryota"/>
</dbReference>
<keyword evidence="5" id="KW-1185">Reference proteome</keyword>
<dbReference type="Pfam" id="PF00079">
    <property type="entry name" value="Serpin"/>
    <property type="match status" value="1"/>
</dbReference>
<dbReference type="CTD" id="20216592"/>
<dbReference type="InterPro" id="IPR042185">
    <property type="entry name" value="Serpin_sf_2"/>
</dbReference>
<dbReference type="PROSITE" id="PS00284">
    <property type="entry name" value="SERPIN"/>
    <property type="match status" value="1"/>
</dbReference>
<dbReference type="InterPro" id="IPR000215">
    <property type="entry name" value="Serpin_fam"/>
</dbReference>
<dbReference type="STRING" id="6412.T1G695"/>
<dbReference type="OMA" id="ANTAHFH"/>
<dbReference type="Gene3D" id="2.30.39.10">
    <property type="entry name" value="Alpha-1-antitrypsin, domain 1"/>
    <property type="match status" value="1"/>
</dbReference>
<evidence type="ECO:0000259" key="2">
    <source>
        <dbReference type="SMART" id="SM00093"/>
    </source>
</evidence>
<dbReference type="EMBL" id="AMQM01006571">
    <property type="status" value="NOT_ANNOTATED_CDS"/>
    <property type="molecule type" value="Genomic_DNA"/>
</dbReference>
<dbReference type="Proteomes" id="UP000015101">
    <property type="component" value="Unassembled WGS sequence"/>
</dbReference>
<accession>T1G695</accession>
<dbReference type="RefSeq" id="XP_009025915.1">
    <property type="nucleotide sequence ID" value="XM_009027667.1"/>
</dbReference>
<dbReference type="GeneID" id="20216592"/>
<comment type="similarity">
    <text evidence="1">Belongs to the serpin family.</text>
</comment>
<dbReference type="InterPro" id="IPR036186">
    <property type="entry name" value="Serpin_sf"/>
</dbReference>
<dbReference type="EMBL" id="AMQM01006570">
    <property type="status" value="NOT_ANNOTATED_CDS"/>
    <property type="molecule type" value="Genomic_DNA"/>
</dbReference>
<sequence length="381" mass="43865">MDLSDSDLEFSLEMYKHLAHMHPASNVMFSPVSILLSLAMLYLGADGSTKKKLKSSLKLKNSDDDDVHRHFQTLKNSLAVRGTEASLNVTNLLYCNVSVTLLQPFIDDSRKYDYFKEPNSCDFKSDSNGCRKQINKKVQLRTSSKTQDTIPAGTLDKDTKILLLDTFSFSARWMYNFSALEIIEAPFYVKITEKVQTEYMTGILKLRYQKNEKLNVYIVELPYMESYELILLLPIDNDYQLTALKKLDKNALMNLDEKLEKLNVKLKLPKFKLDAHVDMKKILEKLNIIKLFDSKTCDLAKLSSSQTHVSAFFQRTPFSMEQEGSNADELEAVDSYNDNPPQITDDYVIFFANRPFVFLLREVKTRNIILMGKFMKPNDVL</sequence>
<dbReference type="InParanoid" id="T1G695"/>